<evidence type="ECO:0000256" key="7">
    <source>
        <dbReference type="ARBA" id="ARBA00023136"/>
    </source>
</evidence>
<feature type="transmembrane region" description="Helical" evidence="8">
    <location>
        <begin position="260"/>
        <end position="278"/>
    </location>
</feature>
<dbReference type="Gene3D" id="1.20.1560.10">
    <property type="entry name" value="ABC transporter type 1, transmembrane domain"/>
    <property type="match status" value="1"/>
</dbReference>
<dbReference type="eggNOG" id="COG1132">
    <property type="taxonomic scope" value="Bacteria"/>
</dbReference>
<evidence type="ECO:0000313" key="11">
    <source>
        <dbReference type="EMBL" id="AHI52691.1"/>
    </source>
</evidence>
<evidence type="ECO:0000256" key="6">
    <source>
        <dbReference type="ARBA" id="ARBA00022989"/>
    </source>
</evidence>
<name>W6A6V4_9MOLU</name>
<dbReference type="GO" id="GO:0005524">
    <property type="term" value="F:ATP binding"/>
    <property type="evidence" value="ECO:0007669"/>
    <property type="project" value="UniProtKB-KW"/>
</dbReference>
<dbReference type="PROSITE" id="PS50893">
    <property type="entry name" value="ABC_TRANSPORTER_2"/>
    <property type="match status" value="1"/>
</dbReference>
<gene>
    <name evidence="11" type="ORF">SCULI_v1c03500</name>
</gene>
<evidence type="ECO:0000256" key="1">
    <source>
        <dbReference type="ARBA" id="ARBA00004651"/>
    </source>
</evidence>
<dbReference type="RefSeq" id="WP_025362932.1">
    <property type="nucleotide sequence ID" value="NZ_CP006681.1"/>
</dbReference>
<dbReference type="OrthoDB" id="9763744at2"/>
<dbReference type="AlphaFoldDB" id="W6A6V4"/>
<dbReference type="InterPro" id="IPR036640">
    <property type="entry name" value="ABC1_TM_sf"/>
</dbReference>
<dbReference type="SMART" id="SM00382">
    <property type="entry name" value="AAA"/>
    <property type="match status" value="1"/>
</dbReference>
<evidence type="ECO:0000256" key="4">
    <source>
        <dbReference type="ARBA" id="ARBA00022741"/>
    </source>
</evidence>
<dbReference type="SUPFAM" id="SSF52540">
    <property type="entry name" value="P-loop containing nucleoside triphosphate hydrolases"/>
    <property type="match status" value="1"/>
</dbReference>
<dbReference type="CDD" id="cd07346">
    <property type="entry name" value="ABC_6TM_exporters"/>
    <property type="match status" value="1"/>
</dbReference>
<keyword evidence="3 8" id="KW-0812">Transmembrane</keyword>
<feature type="transmembrane region" description="Helical" evidence="8">
    <location>
        <begin position="45"/>
        <end position="65"/>
    </location>
</feature>
<dbReference type="InterPro" id="IPR017871">
    <property type="entry name" value="ABC_transporter-like_CS"/>
</dbReference>
<dbReference type="PANTHER" id="PTHR43394">
    <property type="entry name" value="ATP-DEPENDENT PERMEASE MDL1, MITOCHONDRIAL"/>
    <property type="match status" value="1"/>
</dbReference>
<accession>W6A6V4</accession>
<dbReference type="CDD" id="cd03249">
    <property type="entry name" value="ABC_MTABC3_MDL1_MDL2"/>
    <property type="match status" value="1"/>
</dbReference>
<comment type="subcellular location">
    <subcellularLocation>
        <location evidence="1">Cell membrane</location>
        <topology evidence="1">Multi-pass membrane protein</topology>
    </subcellularLocation>
</comment>
<dbReference type="InterPro" id="IPR027417">
    <property type="entry name" value="P-loop_NTPase"/>
</dbReference>
<dbReference type="InterPro" id="IPR039421">
    <property type="entry name" value="Type_1_exporter"/>
</dbReference>
<dbReference type="InterPro" id="IPR003593">
    <property type="entry name" value="AAA+_ATPase"/>
</dbReference>
<evidence type="ECO:0000256" key="5">
    <source>
        <dbReference type="ARBA" id="ARBA00022840"/>
    </source>
</evidence>
<evidence type="ECO:0000256" key="2">
    <source>
        <dbReference type="ARBA" id="ARBA00005417"/>
    </source>
</evidence>
<dbReference type="PROSITE" id="PS00211">
    <property type="entry name" value="ABC_TRANSPORTER_1"/>
    <property type="match status" value="1"/>
</dbReference>
<feature type="transmembrane region" description="Helical" evidence="8">
    <location>
        <begin position="72"/>
        <end position="90"/>
    </location>
</feature>
<dbReference type="GO" id="GO:0016887">
    <property type="term" value="F:ATP hydrolysis activity"/>
    <property type="evidence" value="ECO:0007669"/>
    <property type="project" value="InterPro"/>
</dbReference>
<dbReference type="GO" id="GO:0005886">
    <property type="term" value="C:plasma membrane"/>
    <property type="evidence" value="ECO:0007669"/>
    <property type="project" value="UniProtKB-SubCell"/>
</dbReference>
<feature type="transmembrane region" description="Helical" evidence="8">
    <location>
        <begin position="155"/>
        <end position="173"/>
    </location>
</feature>
<keyword evidence="12" id="KW-1185">Reference proteome</keyword>
<protein>
    <submittedName>
        <fullName evidence="11">ABC transporter ATP-binding protein</fullName>
    </submittedName>
</protein>
<dbReference type="PANTHER" id="PTHR43394:SF1">
    <property type="entry name" value="ATP-BINDING CASSETTE SUB-FAMILY B MEMBER 10, MITOCHONDRIAL"/>
    <property type="match status" value="1"/>
</dbReference>
<dbReference type="PROSITE" id="PS50929">
    <property type="entry name" value="ABC_TM1F"/>
    <property type="match status" value="1"/>
</dbReference>
<dbReference type="GO" id="GO:0015421">
    <property type="term" value="F:ABC-type oligopeptide transporter activity"/>
    <property type="evidence" value="ECO:0007669"/>
    <property type="project" value="TreeGrafter"/>
</dbReference>
<feature type="transmembrane region" description="Helical" evidence="8">
    <location>
        <begin position="233"/>
        <end position="254"/>
    </location>
</feature>
<dbReference type="STRING" id="1276246.SCULI_v1c03500"/>
<dbReference type="EMBL" id="CP006681">
    <property type="protein sequence ID" value="AHI52691.1"/>
    <property type="molecule type" value="Genomic_DNA"/>
</dbReference>
<dbReference type="Pfam" id="PF00005">
    <property type="entry name" value="ABC_tran"/>
    <property type="match status" value="1"/>
</dbReference>
<organism evidence="11 12">
    <name type="scientific">Spiroplasma culicicola AES-1</name>
    <dbReference type="NCBI Taxonomy" id="1276246"/>
    <lineage>
        <taxon>Bacteria</taxon>
        <taxon>Bacillati</taxon>
        <taxon>Mycoplasmatota</taxon>
        <taxon>Mollicutes</taxon>
        <taxon>Entomoplasmatales</taxon>
        <taxon>Spiroplasmataceae</taxon>
        <taxon>Spiroplasma</taxon>
    </lineage>
</organism>
<dbReference type="PATRIC" id="fig|1276246.3.peg.349"/>
<keyword evidence="7 8" id="KW-0472">Membrane</keyword>
<dbReference type="SUPFAM" id="SSF90123">
    <property type="entry name" value="ABC transporter transmembrane region"/>
    <property type="match status" value="1"/>
</dbReference>
<keyword evidence="5 11" id="KW-0067">ATP-binding</keyword>
<comment type="similarity">
    <text evidence="2">Belongs to the ABC transporter superfamily.</text>
</comment>
<evidence type="ECO:0000259" key="10">
    <source>
        <dbReference type="PROSITE" id="PS50929"/>
    </source>
</evidence>
<keyword evidence="4" id="KW-0547">Nucleotide-binding</keyword>
<proteinExistence type="inferred from homology"/>
<evidence type="ECO:0000313" key="12">
    <source>
        <dbReference type="Proteomes" id="UP000019267"/>
    </source>
</evidence>
<evidence type="ECO:0000259" key="9">
    <source>
        <dbReference type="PROSITE" id="PS50893"/>
    </source>
</evidence>
<dbReference type="InterPro" id="IPR011527">
    <property type="entry name" value="ABC1_TM_dom"/>
</dbReference>
<feature type="transmembrane region" description="Helical" evidence="8">
    <location>
        <begin position="339"/>
        <end position="363"/>
    </location>
</feature>
<feature type="domain" description="ABC transporter" evidence="9">
    <location>
        <begin position="437"/>
        <end position="675"/>
    </location>
</feature>
<dbReference type="Proteomes" id="UP000019267">
    <property type="component" value="Chromosome"/>
</dbReference>
<dbReference type="Pfam" id="PF00664">
    <property type="entry name" value="ABC_membrane"/>
    <property type="match status" value="1"/>
</dbReference>
<dbReference type="HOGENOM" id="CLU_000604_84_3_14"/>
<evidence type="ECO:0000256" key="8">
    <source>
        <dbReference type="SAM" id="Phobius"/>
    </source>
</evidence>
<dbReference type="KEGG" id="scq:SCULI_v1c03500"/>
<evidence type="ECO:0000256" key="3">
    <source>
        <dbReference type="ARBA" id="ARBA00022692"/>
    </source>
</evidence>
<dbReference type="FunFam" id="3.40.50.300:FF:000218">
    <property type="entry name" value="Multidrug ABC transporter ATP-binding protein"/>
    <property type="match status" value="1"/>
</dbReference>
<sequence length="679" mass="75347">MAETMKEAKTNTSEPINQEQEIDIKIKGRGSTFFGIIFHYLRRHLWIGFAIVFITGLSAATTVVGPKIIQNIMGNLMAPAVAAGVLVTFLETPEIPKTIESFNSLLEKGGSQAKISQGLFDKLMAAENQEAAVDIIKDSTGYYTTLGSLELNWNHWIYIQLGLFAALAIFTYFSNWLAGLMGKNIEIELRNKALERLVKQDMSYYSDKKIGEILTKIVSDTQIIGEQAQQIPVTMLSAVFTFFGSLGMLCTIDLKLTGVLVALMATILIIMFSTFGIVKKLVFKVRDSITSINGDVTDRIATVRLIKASGTELYETERFKEIHKDYYKKSSKLITMQSTVITVMVAGISSIQMVIVIAAAFFYNDQPQILAVTLSSFISGVGTMVGPIMQLARVTAGLVQASTASARIDQIIRSKSRIDSHYNPEEGIHIDKIDGDITLKGVEFRYPEKPEKVILPKFDFTFKHGKSYAFVGETGAGKSTIAKMLLRFYDPSEGQVLINGNIDLKDIQLSSYLEKVGYVEQEPQILFGTVLDNIKYGRFDATDEEAIEAAKKAELDSLVRTWPEGYDTVLGERGFMLSGGQKQRLVIARMILKDPEVLILDEATSALDNIVEKEIQAELDKLMKGRTTVSIAHRLSTIKNCDQIIVLARDKGVAQVGTFEELKNKDGHFKKLYEAGLME</sequence>
<feature type="transmembrane region" description="Helical" evidence="8">
    <location>
        <begin position="369"/>
        <end position="389"/>
    </location>
</feature>
<keyword evidence="6 8" id="KW-1133">Transmembrane helix</keyword>
<reference evidence="11 12" key="1">
    <citation type="journal article" date="2014" name="Genome Biol. Evol.">
        <title>Molecular evolution of the substrate utilization strategies and putative virulence factors in mosquito-associated Spiroplasma species.</title>
        <authorList>
            <person name="Chang T.H."/>
            <person name="Lo W.S."/>
            <person name="Ku C."/>
            <person name="Chen L.L."/>
            <person name="Kuo C.H."/>
        </authorList>
    </citation>
    <scope>NUCLEOTIDE SEQUENCE [LARGE SCALE GENOMIC DNA]</scope>
    <source>
        <strain evidence="11">AES-1</strain>
    </source>
</reference>
<feature type="domain" description="ABC transmembrane type-1" evidence="10">
    <location>
        <begin position="49"/>
        <end position="400"/>
    </location>
</feature>
<dbReference type="Gene3D" id="3.40.50.300">
    <property type="entry name" value="P-loop containing nucleotide triphosphate hydrolases"/>
    <property type="match status" value="1"/>
</dbReference>
<dbReference type="InterPro" id="IPR003439">
    <property type="entry name" value="ABC_transporter-like_ATP-bd"/>
</dbReference>